<comment type="similarity">
    <text evidence="2 6">Belongs to the dTDP-4-dehydrorhamnose reductase family.</text>
</comment>
<dbReference type="SUPFAM" id="SSF51735">
    <property type="entry name" value="NAD(P)-binding Rossmann-fold domains"/>
    <property type="match status" value="1"/>
</dbReference>
<evidence type="ECO:0000256" key="4">
    <source>
        <dbReference type="ARBA" id="ARBA00017099"/>
    </source>
</evidence>
<gene>
    <name evidence="8" type="primary">rfbD</name>
    <name evidence="8" type="ORF">SNE34_00170</name>
</gene>
<comment type="catalytic activity">
    <reaction evidence="5 6">
        <text>dTDP-beta-L-rhamnose + NADP(+) = dTDP-4-dehydro-beta-L-rhamnose + NADPH + H(+)</text>
        <dbReference type="Rhea" id="RHEA:21796"/>
        <dbReference type="ChEBI" id="CHEBI:15378"/>
        <dbReference type="ChEBI" id="CHEBI:57510"/>
        <dbReference type="ChEBI" id="CHEBI:57783"/>
        <dbReference type="ChEBI" id="CHEBI:58349"/>
        <dbReference type="ChEBI" id="CHEBI:62830"/>
        <dbReference type="EC" id="1.1.1.133"/>
    </reaction>
</comment>
<evidence type="ECO:0000256" key="6">
    <source>
        <dbReference type="RuleBase" id="RU364082"/>
    </source>
</evidence>
<reference evidence="8 9" key="1">
    <citation type="journal article" date="2016" name="Int. J. Syst. Evol. Microbiol.">
        <title>Lysobacter erysipheiresistens sp. nov., an antagonist of powdery mildew, isolated from tobacco-cultivated soil.</title>
        <authorList>
            <person name="Xie B."/>
            <person name="Li T."/>
            <person name="Lin X."/>
            <person name="Wang C.J."/>
            <person name="Chen Y.J."/>
            <person name="Liu W.J."/>
            <person name="Zhao Z.W."/>
        </authorList>
    </citation>
    <scope>NUCLEOTIDE SEQUENCE [LARGE SCALE GENOMIC DNA]</scope>
    <source>
        <strain evidence="8 9">RS-LYSO-3</strain>
    </source>
</reference>
<evidence type="ECO:0000313" key="8">
    <source>
        <dbReference type="EMBL" id="MEG3182430.1"/>
    </source>
</evidence>
<keyword evidence="9" id="KW-1185">Reference proteome</keyword>
<protein>
    <recommendedName>
        <fullName evidence="4 6">dTDP-4-dehydrorhamnose reductase</fullName>
        <ecNumber evidence="3 6">1.1.1.133</ecNumber>
    </recommendedName>
</protein>
<accession>A0ABU7YTN3</accession>
<comment type="pathway">
    <text evidence="1 6">Carbohydrate biosynthesis; dTDP-L-rhamnose biosynthesis.</text>
</comment>
<dbReference type="InterPro" id="IPR029903">
    <property type="entry name" value="RmlD-like-bd"/>
</dbReference>
<dbReference type="GO" id="GO:0008831">
    <property type="term" value="F:dTDP-4-dehydrorhamnose reductase activity"/>
    <property type="evidence" value="ECO:0007669"/>
    <property type="project" value="UniProtKB-EC"/>
</dbReference>
<evidence type="ECO:0000259" key="7">
    <source>
        <dbReference type="Pfam" id="PF04321"/>
    </source>
</evidence>
<comment type="function">
    <text evidence="6">Catalyzes the reduction of dTDP-6-deoxy-L-lyxo-4-hexulose to yield dTDP-L-rhamnose.</text>
</comment>
<name>A0ABU7YTN3_9GAMM</name>
<dbReference type="PANTHER" id="PTHR10491:SF4">
    <property type="entry name" value="METHIONINE ADENOSYLTRANSFERASE 2 SUBUNIT BETA"/>
    <property type="match status" value="1"/>
</dbReference>
<dbReference type="CDD" id="cd05254">
    <property type="entry name" value="dTDP_HR_like_SDR_e"/>
    <property type="match status" value="1"/>
</dbReference>
<dbReference type="EMBL" id="JAXGFP010000001">
    <property type="protein sequence ID" value="MEG3182430.1"/>
    <property type="molecule type" value="Genomic_DNA"/>
</dbReference>
<comment type="caution">
    <text evidence="8">The sequence shown here is derived from an EMBL/GenBank/DDBJ whole genome shotgun (WGS) entry which is preliminary data.</text>
</comment>
<comment type="cofactor">
    <cofactor evidence="6">
        <name>Mg(2+)</name>
        <dbReference type="ChEBI" id="CHEBI:18420"/>
    </cofactor>
    <text evidence="6">Binds 1 Mg(2+) ion per monomer.</text>
</comment>
<dbReference type="PANTHER" id="PTHR10491">
    <property type="entry name" value="DTDP-4-DEHYDRORHAMNOSE REDUCTASE"/>
    <property type="match status" value="1"/>
</dbReference>
<evidence type="ECO:0000256" key="2">
    <source>
        <dbReference type="ARBA" id="ARBA00010944"/>
    </source>
</evidence>
<evidence type="ECO:0000256" key="5">
    <source>
        <dbReference type="ARBA" id="ARBA00048200"/>
    </source>
</evidence>
<dbReference type="EC" id="1.1.1.133" evidence="3 6"/>
<feature type="domain" description="RmlD-like substrate binding" evidence="7">
    <location>
        <begin position="1"/>
        <end position="295"/>
    </location>
</feature>
<dbReference type="Gene3D" id="3.90.25.10">
    <property type="entry name" value="UDP-galactose 4-epimerase, domain 1"/>
    <property type="match status" value="1"/>
</dbReference>
<dbReference type="InterPro" id="IPR036291">
    <property type="entry name" value="NAD(P)-bd_dom_sf"/>
</dbReference>
<evidence type="ECO:0000256" key="1">
    <source>
        <dbReference type="ARBA" id="ARBA00004781"/>
    </source>
</evidence>
<sequence length="314" mass="33703">MTILLLGGNGQVGHELRRSLASLGNVVATTRDGRLPDGDPCEPLDMARPDAVDALIERISPDVVVNAAAHTAVDRAEDEPDLAFAINAEAPGRIARACAARGARLIHYSTDYVFDGTGDRPYRESDATAPLGVYGRSKLAGEQAVADSGARHLILRTAWVYGLHGANFLRTMLRLGAERDELRVVADQVGSPTPAWLIADVTAAILRRGIVESGVRHLVSAGQTSWHGFAEAIFAEARAHGVVERSPRVLPISTAEFPTKASRPAWSVLDSGRLAAEYGVEIPYWYAALATTFQRGARNWGDTPRLHPSSSDRG</sequence>
<proteinExistence type="inferred from homology"/>
<evidence type="ECO:0000256" key="3">
    <source>
        <dbReference type="ARBA" id="ARBA00012929"/>
    </source>
</evidence>
<keyword evidence="6" id="KW-0521">NADP</keyword>
<dbReference type="Gene3D" id="3.40.50.720">
    <property type="entry name" value="NAD(P)-binding Rossmann-like Domain"/>
    <property type="match status" value="1"/>
</dbReference>
<dbReference type="Pfam" id="PF04321">
    <property type="entry name" value="RmlD_sub_bind"/>
    <property type="match status" value="1"/>
</dbReference>
<evidence type="ECO:0000313" key="9">
    <source>
        <dbReference type="Proteomes" id="UP001355056"/>
    </source>
</evidence>
<dbReference type="RefSeq" id="WP_332613625.1">
    <property type="nucleotide sequence ID" value="NZ_JAXGFP010000001.1"/>
</dbReference>
<organism evidence="8 9">
    <name type="scientific">Novilysobacter erysipheiresistens</name>
    <dbReference type="NCBI Taxonomy" id="1749332"/>
    <lineage>
        <taxon>Bacteria</taxon>
        <taxon>Pseudomonadati</taxon>
        <taxon>Pseudomonadota</taxon>
        <taxon>Gammaproteobacteria</taxon>
        <taxon>Lysobacterales</taxon>
        <taxon>Lysobacteraceae</taxon>
        <taxon>Novilysobacter</taxon>
    </lineage>
</organism>
<dbReference type="NCBIfam" id="TIGR01214">
    <property type="entry name" value="rmlD"/>
    <property type="match status" value="1"/>
</dbReference>
<dbReference type="InterPro" id="IPR005913">
    <property type="entry name" value="dTDP_dehydrorham_reduct"/>
</dbReference>
<keyword evidence="6 8" id="KW-0560">Oxidoreductase</keyword>
<dbReference type="Proteomes" id="UP001355056">
    <property type="component" value="Unassembled WGS sequence"/>
</dbReference>